<protein>
    <submittedName>
        <fullName evidence="2">Uncharacterized protein</fullName>
    </submittedName>
</protein>
<organism evidence="2 3">
    <name type="scientific">Phytophthora fragariae</name>
    <dbReference type="NCBI Taxonomy" id="53985"/>
    <lineage>
        <taxon>Eukaryota</taxon>
        <taxon>Sar</taxon>
        <taxon>Stramenopiles</taxon>
        <taxon>Oomycota</taxon>
        <taxon>Peronosporomycetes</taxon>
        <taxon>Peronosporales</taxon>
        <taxon>Peronosporaceae</taxon>
        <taxon>Phytophthora</taxon>
    </lineage>
</organism>
<gene>
    <name evidence="2" type="ORF">PF002_g24854</name>
</gene>
<dbReference type="Proteomes" id="UP000440367">
    <property type="component" value="Unassembled WGS sequence"/>
</dbReference>
<proteinExistence type="predicted"/>
<feature type="compositionally biased region" description="Low complexity" evidence="1">
    <location>
        <begin position="38"/>
        <end position="52"/>
    </location>
</feature>
<evidence type="ECO:0000313" key="3">
    <source>
        <dbReference type="Proteomes" id="UP000440367"/>
    </source>
</evidence>
<dbReference type="AlphaFoldDB" id="A0A6A3WW10"/>
<evidence type="ECO:0000313" key="2">
    <source>
        <dbReference type="EMBL" id="KAE9190122.1"/>
    </source>
</evidence>
<dbReference type="EMBL" id="QXGD01002330">
    <property type="protein sequence ID" value="KAE9190122.1"/>
    <property type="molecule type" value="Genomic_DNA"/>
</dbReference>
<accession>A0A6A3WW10</accession>
<evidence type="ECO:0000256" key="1">
    <source>
        <dbReference type="SAM" id="MobiDB-lite"/>
    </source>
</evidence>
<sequence length="153" mass="16239">MDTSCALREIGDTLTDLSNPFAVGWPQHAYANHAQWERPSSSSSTPSRTASSVIEVDSANAEQMPPKGDVEVGVRFATGRRTPECPVACCRGNGVPPAPPSRNPIPPTPASPPDFNTVRLDIYSLLTKSVNGLTSDSTSDGTLYKCALFVYAA</sequence>
<name>A0A6A3WW10_9STRA</name>
<feature type="region of interest" description="Disordered" evidence="1">
    <location>
        <begin position="34"/>
        <end position="69"/>
    </location>
</feature>
<reference evidence="2 3" key="1">
    <citation type="submission" date="2018-08" db="EMBL/GenBank/DDBJ databases">
        <title>Genomic investigation of the strawberry pathogen Phytophthora fragariae indicates pathogenicity is determined by transcriptional variation in three key races.</title>
        <authorList>
            <person name="Adams T.M."/>
            <person name="Armitage A.D."/>
            <person name="Sobczyk M.K."/>
            <person name="Bates H.J."/>
            <person name="Dunwell J.M."/>
            <person name="Nellist C.F."/>
            <person name="Harrison R.J."/>
        </authorList>
    </citation>
    <scope>NUCLEOTIDE SEQUENCE [LARGE SCALE GENOMIC DNA]</scope>
    <source>
        <strain evidence="2 3">BC-1</strain>
    </source>
</reference>
<comment type="caution">
    <text evidence="2">The sequence shown here is derived from an EMBL/GenBank/DDBJ whole genome shotgun (WGS) entry which is preliminary data.</text>
</comment>